<keyword evidence="2" id="KW-0328">Glycosyltransferase</keyword>
<feature type="transmembrane region" description="Helical" evidence="16">
    <location>
        <begin position="22"/>
        <end position="45"/>
    </location>
</feature>
<comment type="catalytic activity">
    <reaction evidence="15">
        <text>[GlcNAc-(1-&gt;4)-Mur2Ac(oyl-L-Ala-gamma-D-Glu-L-Lys-D-Ala-D-Ala)](n)-di-trans,octa-cis-undecaprenyl diphosphate + beta-D-GlcNAc-(1-&gt;4)-Mur2Ac(oyl-L-Ala-gamma-D-Glu-L-Lys-D-Ala-D-Ala)-di-trans,octa-cis-undecaprenyl diphosphate = [GlcNAc-(1-&gt;4)-Mur2Ac(oyl-L-Ala-gamma-D-Glu-L-Lys-D-Ala-D-Ala)](n+1)-di-trans,octa-cis-undecaprenyl diphosphate + di-trans,octa-cis-undecaprenyl diphosphate + H(+)</text>
        <dbReference type="Rhea" id="RHEA:23708"/>
        <dbReference type="Rhea" id="RHEA-COMP:9602"/>
        <dbReference type="Rhea" id="RHEA-COMP:9603"/>
        <dbReference type="ChEBI" id="CHEBI:15378"/>
        <dbReference type="ChEBI" id="CHEBI:58405"/>
        <dbReference type="ChEBI" id="CHEBI:60033"/>
        <dbReference type="ChEBI" id="CHEBI:78435"/>
        <dbReference type="EC" id="2.4.99.28"/>
    </reaction>
</comment>
<dbReference type="GO" id="GO:0009252">
    <property type="term" value="P:peptidoglycan biosynthetic process"/>
    <property type="evidence" value="ECO:0007669"/>
    <property type="project" value="UniProtKB-KW"/>
</dbReference>
<name>A0A1B6VNY9_9PROT</name>
<comment type="subcellular location">
    <subcellularLocation>
        <location evidence="1">Membrane</location>
        <topology evidence="1">Multi-pass membrane protein</topology>
    </subcellularLocation>
</comment>
<evidence type="ECO:0000256" key="5">
    <source>
        <dbReference type="ARBA" id="ARBA00022960"/>
    </source>
</evidence>
<evidence type="ECO:0000256" key="15">
    <source>
        <dbReference type="ARBA" id="ARBA00049902"/>
    </source>
</evidence>
<dbReference type="InterPro" id="IPR001182">
    <property type="entry name" value="FtsW/RodA"/>
</dbReference>
<keyword evidence="8 16" id="KW-0472">Membrane</keyword>
<reference evidence="17 18" key="1">
    <citation type="submission" date="2016-03" db="EMBL/GenBank/DDBJ databases">
        <title>Draft genome sequence of Gluconobacter cerinus strain CECT 9110.</title>
        <authorList>
            <person name="Sainz F."/>
            <person name="Mas A."/>
            <person name="Torija M.J."/>
        </authorList>
    </citation>
    <scope>NUCLEOTIDE SEQUENCE [LARGE SCALE GENOMIC DNA]</scope>
    <source>
        <strain evidence="17 18">CECT 9110</strain>
    </source>
</reference>
<evidence type="ECO:0000256" key="7">
    <source>
        <dbReference type="ARBA" id="ARBA00022989"/>
    </source>
</evidence>
<evidence type="ECO:0000256" key="9">
    <source>
        <dbReference type="ARBA" id="ARBA00032370"/>
    </source>
</evidence>
<dbReference type="PATRIC" id="fig|38307.3.peg.356"/>
<dbReference type="GO" id="GO:0008360">
    <property type="term" value="P:regulation of cell shape"/>
    <property type="evidence" value="ECO:0007669"/>
    <property type="project" value="UniProtKB-KW"/>
</dbReference>
<feature type="transmembrane region" description="Helical" evidence="16">
    <location>
        <begin position="348"/>
        <end position="368"/>
    </location>
</feature>
<dbReference type="GO" id="GO:0051301">
    <property type="term" value="P:cell division"/>
    <property type="evidence" value="ECO:0007669"/>
    <property type="project" value="UniProtKB-KW"/>
</dbReference>
<dbReference type="GO" id="GO:0032153">
    <property type="term" value="C:cell division site"/>
    <property type="evidence" value="ECO:0007669"/>
    <property type="project" value="TreeGrafter"/>
</dbReference>
<dbReference type="Pfam" id="PF01098">
    <property type="entry name" value="FTSW_RODA_SPOVE"/>
    <property type="match status" value="1"/>
</dbReference>
<dbReference type="Proteomes" id="UP000077786">
    <property type="component" value="Unassembled WGS sequence"/>
</dbReference>
<evidence type="ECO:0000313" key="17">
    <source>
        <dbReference type="EMBL" id="OAJ68778.1"/>
    </source>
</evidence>
<keyword evidence="6" id="KW-0573">Peptidoglycan synthesis</keyword>
<keyword evidence="4 16" id="KW-0812">Transmembrane</keyword>
<evidence type="ECO:0000256" key="1">
    <source>
        <dbReference type="ARBA" id="ARBA00004141"/>
    </source>
</evidence>
<dbReference type="PANTHER" id="PTHR30474:SF2">
    <property type="entry name" value="PEPTIDOGLYCAN GLYCOSYLTRANSFERASE FTSW-RELATED"/>
    <property type="match status" value="1"/>
</dbReference>
<protein>
    <recommendedName>
        <fullName evidence="12">Probable peptidoglycan glycosyltransferase FtsW</fullName>
        <ecNumber evidence="14">2.4.99.28</ecNumber>
    </recommendedName>
    <alternativeName>
        <fullName evidence="13">Cell division protein FtsW</fullName>
    </alternativeName>
    <alternativeName>
        <fullName evidence="10">Cell wall polymerase</fullName>
    </alternativeName>
    <alternativeName>
        <fullName evidence="9">Peptidoglycan polymerase</fullName>
    </alternativeName>
</protein>
<dbReference type="GO" id="GO:0008955">
    <property type="term" value="F:peptidoglycan glycosyltransferase activity"/>
    <property type="evidence" value="ECO:0007669"/>
    <property type="project" value="UniProtKB-EC"/>
</dbReference>
<evidence type="ECO:0000256" key="2">
    <source>
        <dbReference type="ARBA" id="ARBA00022676"/>
    </source>
</evidence>
<dbReference type="AlphaFoldDB" id="A0A1B6VNY9"/>
<evidence type="ECO:0000256" key="14">
    <source>
        <dbReference type="ARBA" id="ARBA00044770"/>
    </source>
</evidence>
<evidence type="ECO:0000256" key="12">
    <source>
        <dbReference type="ARBA" id="ARBA00041185"/>
    </source>
</evidence>
<feature type="transmembrane region" description="Helical" evidence="16">
    <location>
        <begin position="151"/>
        <end position="170"/>
    </location>
</feature>
<evidence type="ECO:0000256" key="8">
    <source>
        <dbReference type="ARBA" id="ARBA00023136"/>
    </source>
</evidence>
<dbReference type="GO" id="GO:0015648">
    <property type="term" value="F:lipid-linked peptidoglycan transporter activity"/>
    <property type="evidence" value="ECO:0007669"/>
    <property type="project" value="TreeGrafter"/>
</dbReference>
<feature type="transmembrane region" description="Helical" evidence="16">
    <location>
        <begin position="197"/>
        <end position="218"/>
    </location>
</feature>
<gene>
    <name evidence="17" type="ORF">A0123_00341</name>
</gene>
<evidence type="ECO:0000256" key="11">
    <source>
        <dbReference type="ARBA" id="ARBA00038053"/>
    </source>
</evidence>
<accession>A0A1B6VNY9</accession>
<dbReference type="PANTHER" id="PTHR30474">
    <property type="entry name" value="CELL CYCLE PROTEIN"/>
    <property type="match status" value="1"/>
</dbReference>
<comment type="similarity">
    <text evidence="11">Belongs to the SEDS family. FtsW subfamily.</text>
</comment>
<keyword evidence="17" id="KW-0131">Cell cycle</keyword>
<comment type="caution">
    <text evidence="17">The sequence shown here is derived from an EMBL/GenBank/DDBJ whole genome shotgun (WGS) entry which is preliminary data.</text>
</comment>
<feature type="transmembrane region" description="Helical" evidence="16">
    <location>
        <begin position="57"/>
        <end position="78"/>
    </location>
</feature>
<keyword evidence="5" id="KW-0133">Cell shape</keyword>
<dbReference type="GO" id="GO:0005886">
    <property type="term" value="C:plasma membrane"/>
    <property type="evidence" value="ECO:0007669"/>
    <property type="project" value="TreeGrafter"/>
</dbReference>
<sequence>MAGSSRVDSSAIARWWRNTDRVTLACVGILIGLGYVLMLAASPAVASRIGASRNMFILKQVIFLALAGAIVLGVSYLSRAGVKKLAFIGGILALAATAMTLVHGMEIKGARRWIALPMMSVQPSEFLKPCFAVMTGWLLSARRTVVLRGNIAFPGMLIAFACFGVILALLKSQPDIGMLSVITMVFMTQLFVDGLRLYWVGLCVAGMIGAFGMAFVMFPHVRSRVERFLHPDVGDHYQIDTALRAFGNGGLLGRGPGEGRVKDLLPDAHADFVFAVAGEEYGLLLCFGIITVFGIIVLRTLLKLMREEDPFVIVSAAGLVTGFGLQAFVNMGSTLHLIPTKGMTLPFISYGGSSAMSIALTMGMVLALTRHHVGPGKIAQRVAPLTPPAPFLRETPHETSDCRCCRWNRRAFFSG</sequence>
<dbReference type="EMBL" id="LUTU01000004">
    <property type="protein sequence ID" value="OAJ68778.1"/>
    <property type="molecule type" value="Genomic_DNA"/>
</dbReference>
<evidence type="ECO:0000256" key="13">
    <source>
        <dbReference type="ARBA" id="ARBA00041418"/>
    </source>
</evidence>
<keyword evidence="17" id="KW-0132">Cell division</keyword>
<proteinExistence type="inferred from homology"/>
<evidence type="ECO:0000256" key="3">
    <source>
        <dbReference type="ARBA" id="ARBA00022679"/>
    </source>
</evidence>
<evidence type="ECO:0000256" key="6">
    <source>
        <dbReference type="ARBA" id="ARBA00022984"/>
    </source>
</evidence>
<evidence type="ECO:0000313" key="18">
    <source>
        <dbReference type="Proteomes" id="UP000077786"/>
    </source>
</evidence>
<evidence type="ECO:0000256" key="10">
    <source>
        <dbReference type="ARBA" id="ARBA00033270"/>
    </source>
</evidence>
<feature type="transmembrane region" description="Helical" evidence="16">
    <location>
        <begin position="281"/>
        <end position="298"/>
    </location>
</feature>
<evidence type="ECO:0000256" key="16">
    <source>
        <dbReference type="SAM" id="Phobius"/>
    </source>
</evidence>
<evidence type="ECO:0000256" key="4">
    <source>
        <dbReference type="ARBA" id="ARBA00022692"/>
    </source>
</evidence>
<dbReference type="RefSeq" id="WP_232309051.1">
    <property type="nucleotide sequence ID" value="NZ_LUTU01000004.1"/>
</dbReference>
<feature type="transmembrane region" description="Helical" evidence="16">
    <location>
        <begin position="310"/>
        <end position="328"/>
    </location>
</feature>
<keyword evidence="7 16" id="KW-1133">Transmembrane helix</keyword>
<organism evidence="17 18">
    <name type="scientific">Gluconobacter cerinus</name>
    <dbReference type="NCBI Taxonomy" id="38307"/>
    <lineage>
        <taxon>Bacteria</taxon>
        <taxon>Pseudomonadati</taxon>
        <taxon>Pseudomonadota</taxon>
        <taxon>Alphaproteobacteria</taxon>
        <taxon>Acetobacterales</taxon>
        <taxon>Acetobacteraceae</taxon>
        <taxon>Gluconobacter</taxon>
    </lineage>
</organism>
<feature type="transmembrane region" description="Helical" evidence="16">
    <location>
        <begin position="84"/>
        <end position="102"/>
    </location>
</feature>
<dbReference type="EC" id="2.4.99.28" evidence="14"/>
<keyword evidence="3" id="KW-0808">Transferase</keyword>